<accession>A0AAD5BK52</accession>
<reference evidence="1" key="1">
    <citation type="submission" date="2022-06" db="EMBL/GenBank/DDBJ databases">
        <title>Uncovering the hologenomic basis of an extraordinary plant invasion.</title>
        <authorList>
            <person name="Bieker V.C."/>
            <person name="Martin M.D."/>
            <person name="Gilbert T."/>
            <person name="Hodgins K."/>
            <person name="Battlay P."/>
            <person name="Petersen B."/>
            <person name="Wilson J."/>
        </authorList>
    </citation>
    <scope>NUCLEOTIDE SEQUENCE</scope>
    <source>
        <strain evidence="1">AA19_3_7</strain>
        <tissue evidence="1">Leaf</tissue>
    </source>
</reference>
<evidence type="ECO:0000313" key="1">
    <source>
        <dbReference type="EMBL" id="KAI7724561.1"/>
    </source>
</evidence>
<proteinExistence type="predicted"/>
<dbReference type="AlphaFoldDB" id="A0AAD5BK52"/>
<dbReference type="GO" id="GO:0003735">
    <property type="term" value="F:structural constituent of ribosome"/>
    <property type="evidence" value="ECO:0007669"/>
    <property type="project" value="InterPro"/>
</dbReference>
<feature type="non-terminal residue" evidence="1">
    <location>
        <position position="130"/>
    </location>
</feature>
<protein>
    <submittedName>
        <fullName evidence="1">Uncharacterized protein</fullName>
    </submittedName>
</protein>
<dbReference type="GO" id="GO:0006412">
    <property type="term" value="P:translation"/>
    <property type="evidence" value="ECO:0007669"/>
    <property type="project" value="InterPro"/>
</dbReference>
<dbReference type="Gene3D" id="3.10.20.10">
    <property type="match status" value="1"/>
</dbReference>
<keyword evidence="2" id="KW-1185">Reference proteome</keyword>
<organism evidence="1 2">
    <name type="scientific">Ambrosia artemisiifolia</name>
    <name type="common">Common ragweed</name>
    <dbReference type="NCBI Taxonomy" id="4212"/>
    <lineage>
        <taxon>Eukaryota</taxon>
        <taxon>Viridiplantae</taxon>
        <taxon>Streptophyta</taxon>
        <taxon>Embryophyta</taxon>
        <taxon>Tracheophyta</taxon>
        <taxon>Spermatophyta</taxon>
        <taxon>Magnoliopsida</taxon>
        <taxon>eudicotyledons</taxon>
        <taxon>Gunneridae</taxon>
        <taxon>Pentapetalae</taxon>
        <taxon>asterids</taxon>
        <taxon>campanulids</taxon>
        <taxon>Asterales</taxon>
        <taxon>Asteraceae</taxon>
        <taxon>Asteroideae</taxon>
        <taxon>Heliantheae alliance</taxon>
        <taxon>Heliantheae</taxon>
        <taxon>Ambrosia</taxon>
    </lineage>
</organism>
<dbReference type="GO" id="GO:0005840">
    <property type="term" value="C:ribosome"/>
    <property type="evidence" value="ECO:0007669"/>
    <property type="project" value="InterPro"/>
</dbReference>
<sequence>MGSLRLRSKVQASYDFTKVLRIIWLWNTYMKKNPTTIKNYGIWLRYQSRTGYHNMYKEYKESLRNAFQSFGQLIEVLYDIDLDPFFTFRGEMDSITIGEIEGTHDELLNEAQLAAVAEEKEAHSFEIDPS</sequence>
<evidence type="ECO:0000313" key="2">
    <source>
        <dbReference type="Proteomes" id="UP001206925"/>
    </source>
</evidence>
<dbReference type="PANTHER" id="PTHR10052">
    <property type="entry name" value="60S RIBOSOMAL PROTEIN L18A"/>
    <property type="match status" value="1"/>
</dbReference>
<gene>
    <name evidence="1" type="ORF">M8C21_030440</name>
</gene>
<comment type="caution">
    <text evidence="1">The sequence shown here is derived from an EMBL/GenBank/DDBJ whole genome shotgun (WGS) entry which is preliminary data.</text>
</comment>
<dbReference type="InterPro" id="IPR021138">
    <property type="entry name" value="Ribosomal_eL20_eukaryotes"/>
</dbReference>
<dbReference type="SUPFAM" id="SSF160374">
    <property type="entry name" value="RplX-like"/>
    <property type="match status" value="1"/>
</dbReference>
<name>A0AAD5BK52_AMBAR</name>
<dbReference type="Proteomes" id="UP001206925">
    <property type="component" value="Unassembled WGS sequence"/>
</dbReference>
<dbReference type="EMBL" id="JAMZMK010012187">
    <property type="protein sequence ID" value="KAI7724561.1"/>
    <property type="molecule type" value="Genomic_DNA"/>
</dbReference>